<evidence type="ECO:0000313" key="5">
    <source>
        <dbReference type="Proteomes" id="UP000189229"/>
    </source>
</evidence>
<comment type="caution">
    <text evidence="2">The sequence shown here is derived from an EMBL/GenBank/DDBJ whole genome shotgun (WGS) entry which is preliminary data.</text>
</comment>
<dbReference type="InterPro" id="IPR016035">
    <property type="entry name" value="Acyl_Trfase/lysoPLipase"/>
</dbReference>
<dbReference type="Proteomes" id="UP000189229">
    <property type="component" value="Unassembled WGS sequence"/>
</dbReference>
<feature type="region of interest" description="Disordered" evidence="1">
    <location>
        <begin position="22"/>
        <end position="42"/>
    </location>
</feature>
<name>A0A1V3WWL5_MYCKA</name>
<protein>
    <submittedName>
        <fullName evidence="2">Conserved transmembrane transport domain protein</fullName>
    </submittedName>
</protein>
<gene>
    <name evidence="2" type="ORF">BZL29_5686</name>
    <name evidence="3" type="ORF">BZL30_4168</name>
</gene>
<organism evidence="2 4">
    <name type="scientific">Mycobacterium kansasii</name>
    <dbReference type="NCBI Taxonomy" id="1768"/>
    <lineage>
        <taxon>Bacteria</taxon>
        <taxon>Bacillati</taxon>
        <taxon>Actinomycetota</taxon>
        <taxon>Actinomycetes</taxon>
        <taxon>Mycobacteriales</taxon>
        <taxon>Mycobacteriaceae</taxon>
        <taxon>Mycobacterium</taxon>
    </lineage>
</organism>
<evidence type="ECO:0000256" key="1">
    <source>
        <dbReference type="SAM" id="MobiDB-lite"/>
    </source>
</evidence>
<dbReference type="EMBL" id="MVBN01000006">
    <property type="protein sequence ID" value="OOK71330.1"/>
    <property type="molecule type" value="Genomic_DNA"/>
</dbReference>
<proteinExistence type="predicted"/>
<feature type="compositionally biased region" description="Low complexity" evidence="1">
    <location>
        <begin position="22"/>
        <end position="35"/>
    </location>
</feature>
<accession>A0A1V3WWL5</accession>
<keyword evidence="2" id="KW-0812">Transmembrane</keyword>
<evidence type="ECO:0000313" key="4">
    <source>
        <dbReference type="Proteomes" id="UP000188532"/>
    </source>
</evidence>
<dbReference type="AlphaFoldDB" id="A0A1V3WWL5"/>
<dbReference type="SUPFAM" id="SSF52151">
    <property type="entry name" value="FabD/lysophospholipase-like"/>
    <property type="match status" value="1"/>
</dbReference>
<keyword evidence="2" id="KW-0472">Membrane</keyword>
<reference evidence="4 5" key="1">
    <citation type="submission" date="2017-02" db="EMBL/GenBank/DDBJ databases">
        <title>Complete genome sequences of Mycobacterium kansasii strains isolated from rhesus macaques.</title>
        <authorList>
            <person name="Panda A."/>
            <person name="Nagaraj S."/>
            <person name="Zhao X."/>
            <person name="Tettelin H."/>
            <person name="Detolla L.J."/>
        </authorList>
    </citation>
    <scope>NUCLEOTIDE SEQUENCE [LARGE SCALE GENOMIC DNA]</scope>
    <source>
        <strain evidence="2 4">11-3469</strain>
        <strain evidence="3 5">11-3813</strain>
    </source>
</reference>
<dbReference type="EMBL" id="MVBM01000003">
    <property type="protein sequence ID" value="OOK76067.1"/>
    <property type="molecule type" value="Genomic_DNA"/>
</dbReference>
<dbReference type="Proteomes" id="UP000188532">
    <property type="component" value="Unassembled WGS sequence"/>
</dbReference>
<evidence type="ECO:0000313" key="3">
    <source>
        <dbReference type="EMBL" id="OOK76067.1"/>
    </source>
</evidence>
<evidence type="ECO:0000313" key="2">
    <source>
        <dbReference type="EMBL" id="OOK71330.1"/>
    </source>
</evidence>
<sequence length="117" mass="12291">MLNNLPVDTLADQEGPVIAVSIISRSSPDSTSSTPGPRVPRMPGIVDTLMRTMTIGSGMASAAAMAQADVVIQPDTSSIGFLEFHQIDRAREAGRMAAREALPQIMKLTTAAAGRRA</sequence>